<evidence type="ECO:0000256" key="2">
    <source>
        <dbReference type="ARBA" id="ARBA00022475"/>
    </source>
</evidence>
<comment type="subcellular location">
    <subcellularLocation>
        <location evidence="1">Cell membrane</location>
        <topology evidence="1">Multi-pass membrane protein</topology>
    </subcellularLocation>
</comment>
<evidence type="ECO:0000313" key="8">
    <source>
        <dbReference type="Proteomes" id="UP000037288"/>
    </source>
</evidence>
<reference evidence="8" key="1">
    <citation type="submission" date="2015-07" db="EMBL/GenBank/DDBJ databases">
        <title>Draft genome sequence of Streptomyces sp. CMAA 1322, a bacterium isolated from Caatinga biome, from dry forest semiarid of Brazil.</title>
        <authorList>
            <person name="Santos S.N."/>
            <person name="Gacesa R."/>
            <person name="Taketani R.G."/>
            <person name="Long P.F."/>
            <person name="Melo I.S."/>
        </authorList>
    </citation>
    <scope>NUCLEOTIDE SEQUENCE [LARGE SCALE GENOMIC DNA]</scope>
    <source>
        <strain evidence="8">CMAA 1322</strain>
    </source>
</reference>
<feature type="transmembrane region" description="Helical" evidence="6">
    <location>
        <begin position="57"/>
        <end position="81"/>
    </location>
</feature>
<dbReference type="GO" id="GO:0015075">
    <property type="term" value="F:monoatomic ion transmembrane transporter activity"/>
    <property type="evidence" value="ECO:0007669"/>
    <property type="project" value="InterPro"/>
</dbReference>
<accession>A0A0K9XL70</accession>
<feature type="transmembrane region" description="Helical" evidence="6">
    <location>
        <begin position="32"/>
        <end position="50"/>
    </location>
</feature>
<feature type="transmembrane region" description="Helical" evidence="6">
    <location>
        <begin position="93"/>
        <end position="113"/>
    </location>
</feature>
<dbReference type="PATRIC" id="fig|1678637.3.peg.1304"/>
<feature type="transmembrane region" description="Helical" evidence="6">
    <location>
        <begin position="120"/>
        <end position="140"/>
    </location>
</feature>
<dbReference type="GO" id="GO:0005886">
    <property type="term" value="C:plasma membrane"/>
    <property type="evidence" value="ECO:0007669"/>
    <property type="project" value="UniProtKB-SubCell"/>
</dbReference>
<evidence type="ECO:0000313" key="7">
    <source>
        <dbReference type="EMBL" id="KNB54085.1"/>
    </source>
</evidence>
<name>A0A0K9XL70_9ACTN</name>
<keyword evidence="3 6" id="KW-0812">Transmembrane</keyword>
<dbReference type="EMBL" id="LFXA01000002">
    <property type="protein sequence ID" value="KNB54085.1"/>
    <property type="molecule type" value="Genomic_DNA"/>
</dbReference>
<keyword evidence="8" id="KW-1185">Reference proteome</keyword>
<evidence type="ECO:0000256" key="3">
    <source>
        <dbReference type="ARBA" id="ARBA00022692"/>
    </source>
</evidence>
<evidence type="ECO:0000256" key="1">
    <source>
        <dbReference type="ARBA" id="ARBA00004651"/>
    </source>
</evidence>
<evidence type="ECO:0000256" key="6">
    <source>
        <dbReference type="SAM" id="Phobius"/>
    </source>
</evidence>
<keyword evidence="2" id="KW-1003">Cell membrane</keyword>
<dbReference type="AlphaFoldDB" id="A0A0K9XL70"/>
<proteinExistence type="predicted"/>
<dbReference type="Proteomes" id="UP000037288">
    <property type="component" value="Unassembled WGS sequence"/>
</dbReference>
<dbReference type="STRING" id="1678637.AC230_06020"/>
<evidence type="ECO:0000256" key="4">
    <source>
        <dbReference type="ARBA" id="ARBA00022989"/>
    </source>
</evidence>
<evidence type="ECO:0000256" key="5">
    <source>
        <dbReference type="ARBA" id="ARBA00023136"/>
    </source>
</evidence>
<sequence length="143" mass="14670">MNVWLGAAALLLAAGLGPALWGAVRGAPGRRVVAQNFATLLLCLLFLLLAQGYGRPAYVDLALVVSVLGPAGTLVFARLLLGEEDRDPPGVRWLTPVVVTGTAATVLPLCVVTGPGRATVKLLVIGVLLLAGGVVTTRAVRRG</sequence>
<comment type="caution">
    <text evidence="7">The sequence shown here is derived from an EMBL/GenBank/DDBJ whole genome shotgun (WGS) entry which is preliminary data.</text>
</comment>
<keyword evidence="4 6" id="KW-1133">Transmembrane helix</keyword>
<dbReference type="Pfam" id="PF04066">
    <property type="entry name" value="MrpF_PhaF"/>
    <property type="match status" value="1"/>
</dbReference>
<gene>
    <name evidence="7" type="ORF">AC230_06020</name>
</gene>
<dbReference type="InterPro" id="IPR007208">
    <property type="entry name" value="MrpF/PhaF-like"/>
</dbReference>
<dbReference type="OrthoDB" id="4332175at2"/>
<protein>
    <submittedName>
        <fullName evidence="7">Membrane protein</fullName>
    </submittedName>
</protein>
<organism evidence="7 8">
    <name type="scientific">Streptomyces caatingaensis</name>
    <dbReference type="NCBI Taxonomy" id="1678637"/>
    <lineage>
        <taxon>Bacteria</taxon>
        <taxon>Bacillati</taxon>
        <taxon>Actinomycetota</taxon>
        <taxon>Actinomycetes</taxon>
        <taxon>Kitasatosporales</taxon>
        <taxon>Streptomycetaceae</taxon>
        <taxon>Streptomyces</taxon>
    </lineage>
</organism>
<dbReference type="RefSeq" id="WP_049714827.1">
    <property type="nucleotide sequence ID" value="NZ_LFXA01000002.1"/>
</dbReference>
<keyword evidence="5 6" id="KW-0472">Membrane</keyword>